<dbReference type="SUPFAM" id="SSF51735">
    <property type="entry name" value="NAD(P)-binding Rossmann-fold domains"/>
    <property type="match status" value="1"/>
</dbReference>
<dbReference type="InterPro" id="IPR008927">
    <property type="entry name" value="6-PGluconate_DH-like_C_sf"/>
</dbReference>
<dbReference type="InParanoid" id="A0A1B7MTS1"/>
<evidence type="ECO:0000259" key="2">
    <source>
        <dbReference type="Pfam" id="PF09130"/>
    </source>
</evidence>
<name>A0A1B7MTS1_9AGAM</name>
<gene>
    <name evidence="3" type="ORF">K503DRAFT_695970</name>
</gene>
<dbReference type="Proteomes" id="UP000092154">
    <property type="component" value="Unassembled WGS sequence"/>
</dbReference>
<accession>A0A1B7MTS1</accession>
<evidence type="ECO:0000313" key="4">
    <source>
        <dbReference type="Proteomes" id="UP000092154"/>
    </source>
</evidence>
<proteinExistence type="predicted"/>
<dbReference type="GO" id="GO:0050661">
    <property type="term" value="F:NADP binding"/>
    <property type="evidence" value="ECO:0007669"/>
    <property type="project" value="InterPro"/>
</dbReference>
<sequence length="319" mass="33821">MLKPSIAVVSAGAMGSAVAKRLVSAGCTVYTNLDGRSDAAHARAQDAGMINVPLETLVSESKWILSIVPPREAFAFAEKIRAAVVEKSLERSTNAGARGESESDPSWVFVDCNAVNPEMVKRIGGLFRGTSVRFIDAGIVGGPPRPGYDPTFYACSEGEGEGEGEGVLEEFAALSQYGLRVSLLKGPGTGIGDASSLKLCESMMKKGSIGLFMTMMLTAHRSSPATADALMKELSISQPGLMDRLIVTVPEGIPKAHRFVYEMEGLGEFVGGGEADMFKGFARVFERVGRSLSGDKADIGTLTRGVEKARELRETSTSK</sequence>
<dbReference type="AlphaFoldDB" id="A0A1B7MTS1"/>
<dbReference type="SUPFAM" id="SSF48179">
    <property type="entry name" value="6-phosphogluconate dehydrogenase C-terminal domain-like"/>
    <property type="match status" value="1"/>
</dbReference>
<dbReference type="InterPro" id="IPR006115">
    <property type="entry name" value="6PGDH_NADP-bd"/>
</dbReference>
<dbReference type="Pfam" id="PF09130">
    <property type="entry name" value="DUF1932"/>
    <property type="match status" value="1"/>
</dbReference>
<evidence type="ECO:0000313" key="3">
    <source>
        <dbReference type="EMBL" id="OAX35981.1"/>
    </source>
</evidence>
<keyword evidence="4" id="KW-1185">Reference proteome</keyword>
<dbReference type="InterPro" id="IPR036291">
    <property type="entry name" value="NAD(P)-bd_dom_sf"/>
</dbReference>
<dbReference type="Gene3D" id="3.40.50.720">
    <property type="entry name" value="NAD(P)-binding Rossmann-like Domain"/>
    <property type="match status" value="1"/>
</dbReference>
<reference evidence="3 4" key="1">
    <citation type="submission" date="2016-06" db="EMBL/GenBank/DDBJ databases">
        <title>Comparative genomics of the ectomycorrhizal sister species Rhizopogon vinicolor and Rhizopogon vesiculosus (Basidiomycota: Boletales) reveals a divergence of the mating type B locus.</title>
        <authorList>
            <consortium name="DOE Joint Genome Institute"/>
            <person name="Mujic A.B."/>
            <person name="Kuo A."/>
            <person name="Tritt A."/>
            <person name="Lipzen A."/>
            <person name="Chen C."/>
            <person name="Johnson J."/>
            <person name="Sharma A."/>
            <person name="Barry K."/>
            <person name="Grigoriev I.V."/>
            <person name="Spatafora J.W."/>
        </authorList>
    </citation>
    <scope>NUCLEOTIDE SEQUENCE [LARGE SCALE GENOMIC DNA]</scope>
    <source>
        <strain evidence="3 4">AM-OR11-026</strain>
    </source>
</reference>
<feature type="domain" description="6-phosphogluconate dehydrogenase NADP-binding" evidence="1">
    <location>
        <begin position="6"/>
        <end position="168"/>
    </location>
</feature>
<protein>
    <submittedName>
        <fullName evidence="3">6-phosphogluconate dehydrogenase C-terminal domain-like protein</fullName>
    </submittedName>
</protein>
<dbReference type="InterPro" id="IPR015814">
    <property type="entry name" value="Pgluconate_DH_NAD-bd_C"/>
</dbReference>
<dbReference type="EMBL" id="KV448451">
    <property type="protein sequence ID" value="OAX35981.1"/>
    <property type="molecule type" value="Genomic_DNA"/>
</dbReference>
<evidence type="ECO:0000259" key="1">
    <source>
        <dbReference type="Pfam" id="PF03446"/>
    </source>
</evidence>
<dbReference type="STRING" id="1314800.A0A1B7MTS1"/>
<organism evidence="3 4">
    <name type="scientific">Rhizopogon vinicolor AM-OR11-026</name>
    <dbReference type="NCBI Taxonomy" id="1314800"/>
    <lineage>
        <taxon>Eukaryota</taxon>
        <taxon>Fungi</taxon>
        <taxon>Dikarya</taxon>
        <taxon>Basidiomycota</taxon>
        <taxon>Agaricomycotina</taxon>
        <taxon>Agaricomycetes</taxon>
        <taxon>Agaricomycetidae</taxon>
        <taxon>Boletales</taxon>
        <taxon>Suillineae</taxon>
        <taxon>Rhizopogonaceae</taxon>
        <taxon>Rhizopogon</taxon>
    </lineage>
</organism>
<dbReference type="Pfam" id="PF03446">
    <property type="entry name" value="NAD_binding_2"/>
    <property type="match status" value="1"/>
</dbReference>
<feature type="domain" description="Phosphogluconate dehydrogenase NAD-binding putative C-terminal" evidence="2">
    <location>
        <begin position="226"/>
        <end position="288"/>
    </location>
</feature>
<dbReference type="OrthoDB" id="9988102at2759"/>